<dbReference type="Pfam" id="PF00550">
    <property type="entry name" value="PP-binding"/>
    <property type="match status" value="3"/>
</dbReference>
<dbReference type="OrthoDB" id="9757559at2"/>
<evidence type="ECO:0000313" key="6">
    <source>
        <dbReference type="EMBL" id="TGY36629.1"/>
    </source>
</evidence>
<dbReference type="Gene3D" id="3.30.300.30">
    <property type="match status" value="3"/>
</dbReference>
<dbReference type="FunFam" id="3.40.50.12780:FF:000012">
    <property type="entry name" value="Non-ribosomal peptide synthetase"/>
    <property type="match status" value="1"/>
</dbReference>
<dbReference type="InterPro" id="IPR045851">
    <property type="entry name" value="AMP-bd_C_sf"/>
</dbReference>
<dbReference type="SUPFAM" id="SSF56801">
    <property type="entry name" value="Acetyl-CoA synthetase-like"/>
    <property type="match status" value="3"/>
</dbReference>
<dbReference type="Gene3D" id="1.10.1200.10">
    <property type="entry name" value="ACP-like"/>
    <property type="match status" value="3"/>
</dbReference>
<dbReference type="Pfam" id="PF13193">
    <property type="entry name" value="AMP-binding_C"/>
    <property type="match status" value="3"/>
</dbReference>
<evidence type="ECO:0000256" key="1">
    <source>
        <dbReference type="ARBA" id="ARBA00001957"/>
    </source>
</evidence>
<reference evidence="6 7" key="1">
    <citation type="submission" date="2019-04" db="EMBL/GenBank/DDBJ databases">
        <title>Microbes associate with the intestines of laboratory mice.</title>
        <authorList>
            <person name="Navarre W."/>
            <person name="Wong E."/>
            <person name="Huang K."/>
            <person name="Tropini C."/>
            <person name="Ng K."/>
            <person name="Yu B."/>
        </authorList>
    </citation>
    <scope>NUCLEOTIDE SEQUENCE [LARGE SCALE GENOMIC DNA]</scope>
    <source>
        <strain evidence="6 7">NM62_B4-13</strain>
    </source>
</reference>
<name>A0A4S2D514_STEMA</name>
<dbReference type="GO" id="GO:0043041">
    <property type="term" value="P:amino acid activation for nonribosomal peptide biosynthetic process"/>
    <property type="evidence" value="ECO:0007669"/>
    <property type="project" value="TreeGrafter"/>
</dbReference>
<dbReference type="Gene3D" id="1.10.10.1830">
    <property type="entry name" value="Non-ribosomal peptide synthase, adenylation domain"/>
    <property type="match status" value="1"/>
</dbReference>
<dbReference type="GO" id="GO:0031177">
    <property type="term" value="F:phosphopantetheine binding"/>
    <property type="evidence" value="ECO:0007669"/>
    <property type="project" value="InterPro"/>
</dbReference>
<dbReference type="InterPro" id="IPR020845">
    <property type="entry name" value="AMP-binding_CS"/>
</dbReference>
<accession>A0A4S2D514</accession>
<dbReference type="CDD" id="cd05930">
    <property type="entry name" value="A_NRPS"/>
    <property type="match status" value="1"/>
</dbReference>
<dbReference type="PANTHER" id="PTHR45527:SF1">
    <property type="entry name" value="FATTY ACID SYNTHASE"/>
    <property type="match status" value="1"/>
</dbReference>
<dbReference type="NCBIfam" id="TIGR01733">
    <property type="entry name" value="AA-adenyl-dom"/>
    <property type="match status" value="3"/>
</dbReference>
<dbReference type="CDD" id="cd19543">
    <property type="entry name" value="DCL_NRPS"/>
    <property type="match status" value="1"/>
</dbReference>
<dbReference type="InterPro" id="IPR023213">
    <property type="entry name" value="CAT-like_dom_sf"/>
</dbReference>
<comment type="cofactor">
    <cofactor evidence="1">
        <name>pantetheine 4'-phosphate</name>
        <dbReference type="ChEBI" id="CHEBI:47942"/>
    </cofactor>
</comment>
<dbReference type="Gene3D" id="3.40.50.12780">
    <property type="entry name" value="N-terminal domain of ligase-like"/>
    <property type="match status" value="3"/>
</dbReference>
<dbReference type="RefSeq" id="WP_136003421.1">
    <property type="nucleotide sequence ID" value="NZ_SRYW01000002.1"/>
</dbReference>
<dbReference type="Proteomes" id="UP000306631">
    <property type="component" value="Unassembled WGS sequence"/>
</dbReference>
<sequence length="3702" mass="397205">MNRTYIEQLRAKGLELAAHGDQLRISAAKGVITPALASELKERKAQILQALAEEQAAPIPLSFQQQRLWFLDELGGQDGTYNISTAFRIHGRMDVPTFQSAFATLVARHEALRTRIEVVDGEAAQIIDPGPGCGLAVHAAPTPVDERDARVAALYQQQDQVRFALRQGPLHRFELHRFAEDDHLLLTNVHHLVFDGWSSAVMVRELAALYTAGLEQRPLALPPPARQYRDFARWQRRQLQSGQWDAQLAYWTQALEGMPPLLDLPLDRPRPLQRSSRGATCPIRFGADLSQRLAAFSSRSGYSPYMIVLAALTAVLGRLSSQDDVAVGTMIANRNHGEFEHTLGFFANTLVLRTRIPAATTFADHLAATRRTVLDAFEHQDAPFERILDSLQVERTPAYTPLFQTMFVWQGAVTASLDLPGLRFEDIYRDSGQAKFDLTFTLVEEREGISGGLQYNTDLFDASTADRMVACLQHVLGQAIDAPSTVLEQIPLTPAPAALRPVASPAPAVEEGDIASRFEAMCDAHPGAIAITCGDESIAYADLDARANAVAALLAGHGIGRGDRVALFIDRSVDLIVAMLAVCKAGACYVPVDPNGPIERLRHILRDAAVAASLVGATEQAQYARVNDGNPLAPRVLDMAVSHGASRRERPRVALRAQDPAYVIYTSGSTGLPKGSVIPHGNVLRLFDATAPWFGFGPDDAWTLFHSSAFDFSVWEIWGALLHGGRLVIVPYLVSRDPHAFHALLVDQQITVLNQTPSAFLQLAEADDAAGEAQRQALALRWVVFGGEALTLPALAPWFARRHGAGPRLVNMYGITETTVHVTYREIVQDDTRQPRSLIGDPIPDLSLHLLDADLQPVPTGVLGELHVGGAGLAQCYLGQPALTAQRFVPDPFGAGGARLYRTGDLARIGNDGQLEYVGRRDAQVKLRGFRIELGEVEHAVAALPGVANALVQLRDVSDIGKRLVAYIVPDPAVALQDASALREALLARLPEHMVPTVFMPLARFPLTANGKIDVAMLPPPALAVADRRGAAAPRDAAEAALLAVWQTALGRDDIGVDDNYFALGGDSIRSIRLIAQARARGITFSVAQLFAAQTVAALARLATFDASAGPLTPTLAAFALLEVDERVALPGDVVDAYPLAALQAGMIHHSLLDPGQGHYHNVSSLAVRGCPMDAATFQAALAAVASRHPILRTSFSMDGTGRPLQRVHADVGVAFDCIDLRGSSAAAQAEAIDALIAAQKQTPFDLEQAPLYRIFIQLTAPDAFQITWVDHHAILDGWSVASFFTELFDTYFRLRRGAPVASTPLHSQYRDFVAAEGAALADPHTRAYWAGVLDSAPFLALPRTAGAGDTAATAGFRCEVALPDGHADRLRALARDAGVPLRTVLLAVHMKVLSMLGTQQDVVSGVVSNGRLEHEDGDRCLGLFLNTLPLRMSLPGGASWRQLLAGTFAAEQGLLANRRFPLSELQRMNRGEPLFEVAFNFISFHVLRQMDDALPQGFEVEQREQFQRNSFALMCGFREDPGSGVVGLDLQFDPHRLSRLDVERAGRCYRAVLEAMLACPGQAHDAAAWLDPMDRDWLQGVAEVGTLPAAPVSVDVRVQRQARLTPAVVAIEAAGVQVSYGQLDAAVSHLACQLRERGIGDGDRVAVCMQRDAGLVIALLAILRTGAAYVPMDPGYPIERLQYIARDAAPALLLATPGTDAALAACVPAVMDVTATGLLAHAATDMPAMTRHAAGLNHLIYTSGSTGVPKGVAITRGATAAMLDWAVQTFTATGLQRTLASTSICFDLSVFELFAPLSCGGCVVLVDTILDLVHTDVGALTLVNTVPSALGAILEAGRLPRVDIINVAGEPLPRPLVDKAYAHPGVQAVFNLYGPSEDTTYSTAARVPAGTGCKPSIGVPLPGTQAHVLDSALNSVPPGAIGELYLSGAGLARGYHDRAAMTAERFLPCPAGAGAGGRMYRTGDIVRFLPSGELEYLGRSDHQVKLRGFRIELGEIEHALAMLPGVQASAVLADDPADAQRRLVAYAQVDGDGVSEASLLAALRARLPEFMVPSRVVLLPALPMTPNGKIDRKALPALGVASGEAAAATAVAPPRPGTEALIAEVWSGVLGCAVDDRHAGFYALGGDSILGIQVVARMRRLGYDLTPRLLFERQTPAALAACIRRTDTQAMHCEQGPVTGTVEVSPVQHWFVDQALAHWQHWNQAVVFDVRPDLDAARLRQALGLVMAHHDMLRASLVHDGDATRQWIGTADSEPVLEVVVIDPPGSPQGDAQWLATADALQASLQPAQGRVMAGAWVHCDGGPARLLLVAHHLVVDAVSWRVLIEDLETACAAVAQGSSAVFPAKTTAYPYWTQRLLGDLRAGRWNAERSYWQSVLDTAAPALPRQRDGVNDVRSARNISVALDAGETERLLRTVPAAYQTEINDVLLLALAHALRAWTGQHSIALTLEGHGREDLFDDVDLSRTVGWFTSMYPVSLVLEHGADLAADLKAVKEQLRRIPGKGIGFGMLRHPAAGAERLPRSGAHADIGFNYLGQFDAGTPASADRWLRQADAPTGALHAPGQDRAHLLDITAAVTGRRFGVNWTYSENIHDRAAIEALADAFMVSLRAIIAHCSSPGRWGRTPSDYPLAGLDQVTLDGVLEAYPDGVEDIYPATPLQQGLIHHSLLDPDGGTYLIQMDFSLPDALDVDRLVAAWQRVLAGHAILRTAFVQLADSRLLQVVQPAPALPVQRLDWRARQNDAEAAWQQLQARDRAVGFDFAVAPLLRLHIAQMPDHAHRLLLTYHHALLDGWSIPLLLERVHAAYARAVDGQANAVPEMPGRPFRDYVQWLAERPVETAERYWRDHLEGFSQVTTILQGAASEGLGSACQRLVVSPALHAAIDALARRQGTTQSSVLQLAWARVVSRYSGRHDVVFGVTGAGRPPEMADIEASVGVFINTVPARFRLAANARVGDLLRECHAQQVQRDEHAFLPLSRIQALSDIRADTPLFESLLVFENYPVANGDGDADPTSDSLQASLLGSQERSNYPLSLCIVPTADSLVVNLNHDLARYPVSQARAMLQHFEQALQGIVDHVDAPLGRLPTLLADQAAALRQWSAAASAALPTRSLLQQHADIVARHGGRTAVVDAEGSIDHAALDARASDWCGYLLGAGVRPGDIVGVHLPRGRELVAVMLGLFKAGAVYLPLDPAQPAERLRWILQDAAPGWVVCPSAEAGAAVLAGQAVLTPDGLTGISRAGGAAGCAAPSLDAPAYIIYTSGSTGHPKGSLSTHRGLGNVAASQARAFELGVEDRLLQFAASGFDASLWEIAIALSCGGELHVVDDTGKQLGDGFDRFLQRARPTWATLPPSVLRHLQPDQFPHLRTLVSAGEACDADIVRRWSAGRQFHNAYGPSEASICATRTAVRDAAVSPGIGYPIEGTYARVLDANLDDVVPGVVGELWVGGIGLGQGYLGRPDLTAAAFRPDPAATVPGARLYRTGDLARHRADGCLTFLGRIDHQVKIRGFRVETGEVEAALLSLDAVLDAAVLVAVDGQGTPCLHACIATGSTDTPASLRDRLRQALRSTLPDYMVPARFSFLAQLPLTVNGKVDRVALAALEPAVADAPSGALASDTERTLARIWSAVIGGSVGRDSDFFDIGGNSLSAMQVIRDVRDALWQGARIEDLYRNPRLSDLARHIDTLQWLTADATAPSEATFEDLL</sequence>
<evidence type="ECO:0000256" key="4">
    <source>
        <dbReference type="ARBA" id="ARBA00022737"/>
    </source>
</evidence>
<dbReference type="InterPro" id="IPR020806">
    <property type="entry name" value="PKS_PP-bd"/>
</dbReference>
<organism evidence="6 7">
    <name type="scientific">Stenotrophomonas maltophilia</name>
    <name type="common">Pseudomonas maltophilia</name>
    <name type="synonym">Xanthomonas maltophilia</name>
    <dbReference type="NCBI Taxonomy" id="40324"/>
    <lineage>
        <taxon>Bacteria</taxon>
        <taxon>Pseudomonadati</taxon>
        <taxon>Pseudomonadota</taxon>
        <taxon>Gammaproteobacteria</taxon>
        <taxon>Lysobacterales</taxon>
        <taxon>Lysobacteraceae</taxon>
        <taxon>Stenotrophomonas</taxon>
        <taxon>Stenotrophomonas maltophilia group</taxon>
    </lineage>
</organism>
<dbReference type="NCBIfam" id="NF003417">
    <property type="entry name" value="PRK04813.1"/>
    <property type="match status" value="3"/>
</dbReference>
<dbReference type="InterPro" id="IPR044894">
    <property type="entry name" value="TubC_N_sf"/>
</dbReference>
<evidence type="ECO:0000259" key="5">
    <source>
        <dbReference type="PROSITE" id="PS50075"/>
    </source>
</evidence>
<dbReference type="EMBL" id="SRYW01000002">
    <property type="protein sequence ID" value="TGY36629.1"/>
    <property type="molecule type" value="Genomic_DNA"/>
</dbReference>
<dbReference type="InterPro" id="IPR010071">
    <property type="entry name" value="AA_adenyl_dom"/>
</dbReference>
<keyword evidence="2" id="KW-0596">Phosphopantetheine</keyword>
<dbReference type="InterPro" id="IPR000873">
    <property type="entry name" value="AMP-dep_synth/lig_dom"/>
</dbReference>
<dbReference type="InterPro" id="IPR041464">
    <property type="entry name" value="TubC_N"/>
</dbReference>
<dbReference type="FunFam" id="3.40.50.980:FF:000001">
    <property type="entry name" value="Non-ribosomal peptide synthetase"/>
    <property type="match status" value="1"/>
</dbReference>
<dbReference type="InterPro" id="IPR009081">
    <property type="entry name" value="PP-bd_ACP"/>
</dbReference>
<dbReference type="FunFam" id="2.30.38.10:FF:000001">
    <property type="entry name" value="Non-ribosomal peptide synthetase PvdI"/>
    <property type="match status" value="1"/>
</dbReference>
<dbReference type="CDD" id="cd19531">
    <property type="entry name" value="LCL_NRPS-like"/>
    <property type="match status" value="1"/>
</dbReference>
<comment type="caution">
    <text evidence="6">The sequence shown here is derived from an EMBL/GenBank/DDBJ whole genome shotgun (WGS) entry which is preliminary data.</text>
</comment>
<dbReference type="InterPro" id="IPR042099">
    <property type="entry name" value="ANL_N_sf"/>
</dbReference>
<dbReference type="SUPFAM" id="SSF52777">
    <property type="entry name" value="CoA-dependent acyltransferases"/>
    <property type="match status" value="8"/>
</dbReference>
<dbReference type="InterPro" id="IPR036736">
    <property type="entry name" value="ACP-like_sf"/>
</dbReference>
<dbReference type="GO" id="GO:0009366">
    <property type="term" value="C:enterobactin synthetase complex"/>
    <property type="evidence" value="ECO:0007669"/>
    <property type="project" value="TreeGrafter"/>
</dbReference>
<dbReference type="Pfam" id="PF00668">
    <property type="entry name" value="Condensation"/>
    <property type="match status" value="4"/>
</dbReference>
<dbReference type="Gene3D" id="3.30.559.30">
    <property type="entry name" value="Nonribosomal peptide synthetase, condensation domain"/>
    <property type="match status" value="4"/>
</dbReference>
<dbReference type="PANTHER" id="PTHR45527">
    <property type="entry name" value="NONRIBOSOMAL PEPTIDE SYNTHETASE"/>
    <property type="match status" value="1"/>
</dbReference>
<dbReference type="SUPFAM" id="SSF47336">
    <property type="entry name" value="ACP-like"/>
    <property type="match status" value="3"/>
</dbReference>
<feature type="domain" description="Carrier" evidence="5">
    <location>
        <begin position="3610"/>
        <end position="3684"/>
    </location>
</feature>
<gene>
    <name evidence="6" type="ORF">E5352_03810</name>
</gene>
<dbReference type="InterPro" id="IPR001242">
    <property type="entry name" value="Condensation_dom"/>
</dbReference>
<dbReference type="InterPro" id="IPR006162">
    <property type="entry name" value="Ppantetheine_attach_site"/>
</dbReference>
<feature type="domain" description="Carrier" evidence="5">
    <location>
        <begin position="2094"/>
        <end position="2168"/>
    </location>
</feature>
<dbReference type="Pfam" id="PF18563">
    <property type="entry name" value="TubC_N"/>
    <property type="match status" value="1"/>
</dbReference>
<dbReference type="PROSITE" id="PS00012">
    <property type="entry name" value="PHOSPHOPANTETHEINE"/>
    <property type="match status" value="3"/>
</dbReference>
<dbReference type="CDD" id="cd19534">
    <property type="entry name" value="E_NRPS"/>
    <property type="match status" value="1"/>
</dbReference>
<dbReference type="GO" id="GO:0009239">
    <property type="term" value="P:enterobactin biosynthetic process"/>
    <property type="evidence" value="ECO:0007669"/>
    <property type="project" value="TreeGrafter"/>
</dbReference>
<dbReference type="Gene3D" id="3.30.559.10">
    <property type="entry name" value="Chloramphenicol acetyltransferase-like domain"/>
    <property type="match status" value="4"/>
</dbReference>
<evidence type="ECO:0000313" key="7">
    <source>
        <dbReference type="Proteomes" id="UP000306631"/>
    </source>
</evidence>
<dbReference type="FunFam" id="3.30.300.30:FF:000015">
    <property type="entry name" value="Nonribosomal peptide synthase SidD"/>
    <property type="match status" value="1"/>
</dbReference>
<dbReference type="PROSITE" id="PS00455">
    <property type="entry name" value="AMP_BINDING"/>
    <property type="match status" value="3"/>
</dbReference>
<dbReference type="GO" id="GO:0005829">
    <property type="term" value="C:cytosol"/>
    <property type="evidence" value="ECO:0007669"/>
    <property type="project" value="TreeGrafter"/>
</dbReference>
<protein>
    <submittedName>
        <fullName evidence="6">Amino acid adenylation domain-containing protein</fullName>
    </submittedName>
</protein>
<dbReference type="GO" id="GO:0047527">
    <property type="term" value="F:2,3-dihydroxybenzoate-serine ligase activity"/>
    <property type="evidence" value="ECO:0007669"/>
    <property type="project" value="TreeGrafter"/>
</dbReference>
<dbReference type="Pfam" id="PF00501">
    <property type="entry name" value="AMP-binding"/>
    <property type="match status" value="3"/>
</dbReference>
<dbReference type="InterPro" id="IPR025110">
    <property type="entry name" value="AMP-bd_C"/>
</dbReference>
<proteinExistence type="predicted"/>
<dbReference type="PROSITE" id="PS50075">
    <property type="entry name" value="CARRIER"/>
    <property type="match status" value="3"/>
</dbReference>
<evidence type="ECO:0000256" key="2">
    <source>
        <dbReference type="ARBA" id="ARBA00022450"/>
    </source>
</evidence>
<dbReference type="SMART" id="SM00823">
    <property type="entry name" value="PKS_PP"/>
    <property type="match status" value="3"/>
</dbReference>
<dbReference type="NCBIfam" id="TIGR01720">
    <property type="entry name" value="NRPS-para261"/>
    <property type="match status" value="1"/>
</dbReference>
<keyword evidence="4" id="KW-0677">Repeat</keyword>
<dbReference type="InterPro" id="IPR010060">
    <property type="entry name" value="NRPS_synth"/>
</dbReference>
<evidence type="ECO:0000256" key="3">
    <source>
        <dbReference type="ARBA" id="ARBA00022553"/>
    </source>
</evidence>
<dbReference type="CDD" id="cd17643">
    <property type="entry name" value="A_NRPS_Cytc1-like"/>
    <property type="match status" value="1"/>
</dbReference>
<feature type="domain" description="Carrier" evidence="5">
    <location>
        <begin position="1033"/>
        <end position="1107"/>
    </location>
</feature>
<keyword evidence="3" id="KW-0597">Phosphoprotein</keyword>